<dbReference type="InParanoid" id="J0D130"/>
<evidence type="ECO:0000313" key="2">
    <source>
        <dbReference type="EMBL" id="EJD39030.1"/>
    </source>
</evidence>
<evidence type="ECO:0000256" key="1">
    <source>
        <dbReference type="SAM" id="MobiDB-lite"/>
    </source>
</evidence>
<organism evidence="2 3">
    <name type="scientific">Auricularia subglabra (strain TFB-10046 / SS5)</name>
    <name type="common">White-rot fungus</name>
    <name type="synonym">Auricularia delicata (strain TFB10046)</name>
    <dbReference type="NCBI Taxonomy" id="717982"/>
    <lineage>
        <taxon>Eukaryota</taxon>
        <taxon>Fungi</taxon>
        <taxon>Dikarya</taxon>
        <taxon>Basidiomycota</taxon>
        <taxon>Agaricomycotina</taxon>
        <taxon>Agaricomycetes</taxon>
        <taxon>Auriculariales</taxon>
        <taxon>Auriculariaceae</taxon>
        <taxon>Auricularia</taxon>
    </lineage>
</organism>
<dbReference type="Proteomes" id="UP000006514">
    <property type="component" value="Unassembled WGS sequence"/>
</dbReference>
<name>J0D130_AURST</name>
<protein>
    <submittedName>
        <fullName evidence="2">Uncharacterized protein</fullName>
    </submittedName>
</protein>
<dbReference type="KEGG" id="adl:AURDEDRAFT_171827"/>
<accession>J0D130</accession>
<dbReference type="AlphaFoldDB" id="J0D130"/>
<evidence type="ECO:0000313" key="3">
    <source>
        <dbReference type="Proteomes" id="UP000006514"/>
    </source>
</evidence>
<dbReference type="EMBL" id="JH687817">
    <property type="protein sequence ID" value="EJD39030.1"/>
    <property type="molecule type" value="Genomic_DNA"/>
</dbReference>
<feature type="region of interest" description="Disordered" evidence="1">
    <location>
        <begin position="55"/>
        <end position="93"/>
    </location>
</feature>
<reference evidence="3" key="1">
    <citation type="journal article" date="2012" name="Science">
        <title>The Paleozoic origin of enzymatic lignin decomposition reconstructed from 31 fungal genomes.</title>
        <authorList>
            <person name="Floudas D."/>
            <person name="Binder M."/>
            <person name="Riley R."/>
            <person name="Barry K."/>
            <person name="Blanchette R.A."/>
            <person name="Henrissat B."/>
            <person name="Martinez A.T."/>
            <person name="Otillar R."/>
            <person name="Spatafora J.W."/>
            <person name="Yadav J.S."/>
            <person name="Aerts A."/>
            <person name="Benoit I."/>
            <person name="Boyd A."/>
            <person name="Carlson A."/>
            <person name="Copeland A."/>
            <person name="Coutinho P.M."/>
            <person name="de Vries R.P."/>
            <person name="Ferreira P."/>
            <person name="Findley K."/>
            <person name="Foster B."/>
            <person name="Gaskell J."/>
            <person name="Glotzer D."/>
            <person name="Gorecki P."/>
            <person name="Heitman J."/>
            <person name="Hesse C."/>
            <person name="Hori C."/>
            <person name="Igarashi K."/>
            <person name="Jurgens J.A."/>
            <person name="Kallen N."/>
            <person name="Kersten P."/>
            <person name="Kohler A."/>
            <person name="Kuees U."/>
            <person name="Kumar T.K.A."/>
            <person name="Kuo A."/>
            <person name="LaButti K."/>
            <person name="Larrondo L.F."/>
            <person name="Lindquist E."/>
            <person name="Ling A."/>
            <person name="Lombard V."/>
            <person name="Lucas S."/>
            <person name="Lundell T."/>
            <person name="Martin R."/>
            <person name="McLaughlin D.J."/>
            <person name="Morgenstern I."/>
            <person name="Morin E."/>
            <person name="Murat C."/>
            <person name="Nagy L.G."/>
            <person name="Nolan M."/>
            <person name="Ohm R.A."/>
            <person name="Patyshakuliyeva A."/>
            <person name="Rokas A."/>
            <person name="Ruiz-Duenas F.J."/>
            <person name="Sabat G."/>
            <person name="Salamov A."/>
            <person name="Samejima M."/>
            <person name="Schmutz J."/>
            <person name="Slot J.C."/>
            <person name="St John F."/>
            <person name="Stenlid J."/>
            <person name="Sun H."/>
            <person name="Sun S."/>
            <person name="Syed K."/>
            <person name="Tsang A."/>
            <person name="Wiebenga A."/>
            <person name="Young D."/>
            <person name="Pisabarro A."/>
            <person name="Eastwood D.C."/>
            <person name="Martin F."/>
            <person name="Cullen D."/>
            <person name="Grigoriev I.V."/>
            <person name="Hibbett D.S."/>
        </authorList>
    </citation>
    <scope>NUCLEOTIDE SEQUENCE [LARGE SCALE GENOMIC DNA]</scope>
    <source>
        <strain evidence="3">TFB10046</strain>
    </source>
</reference>
<gene>
    <name evidence="2" type="ORF">AURDEDRAFT_171827</name>
</gene>
<sequence>MFSAQVIQAISSLLQSPTPAPPPGLKSHAHDKPLELLPRCTTFSTPASPRACRKLLNKKRKRDWPTLPEPESPHADKRRNILGSGLPASPRKEDARRGLLFGISRIAARRVSPSVDVFGPEGSSTPKRAFAASRSGVAQFGLGLFSPTSACGTSPLMSLVLSPAKPTVADSPTRMVVVSPVLQTPALT</sequence>
<proteinExistence type="predicted"/>
<keyword evidence="3" id="KW-1185">Reference proteome</keyword>